<dbReference type="Gene3D" id="3.30.310.170">
    <property type="entry name" value="Outer membrane protein assembly factor BamC"/>
    <property type="match status" value="1"/>
</dbReference>
<evidence type="ECO:0000256" key="1">
    <source>
        <dbReference type="SAM" id="MobiDB-lite"/>
    </source>
</evidence>
<dbReference type="AlphaFoldDB" id="A0A177NGU7"/>
<dbReference type="STRING" id="702114.A1355_08300"/>
<sequence length="263" mass="28348">MRAIRLGRWLLLAGVLSAVGGCGYVKSLFPDKERDYQFTTEIPELVVPDDLKNKTFPTRAPASPRTDSPARVAATAPAPIESEGAEATSAAAEERSSPMPSEPVEKPEVAKAQVAPAPSRSQAEPAVGGAPRQSSDGVSSLEIDQSIIQAWWLVSKSLSRQKLEIVERNMDKGYFFVKYDPNAIKPEDGSILDEFNFMFGDDPSQELEYRISLQALSADATEVTVQDSEGRSLSNTAATSLLRLITDGIKQDLPADGEPAAQP</sequence>
<evidence type="ECO:0000313" key="3">
    <source>
        <dbReference type="Proteomes" id="UP000077628"/>
    </source>
</evidence>
<dbReference type="Proteomes" id="UP000077628">
    <property type="component" value="Unassembled WGS sequence"/>
</dbReference>
<dbReference type="InterPro" id="IPR042268">
    <property type="entry name" value="BamC_C"/>
</dbReference>
<evidence type="ECO:0000313" key="2">
    <source>
        <dbReference type="EMBL" id="OAI17167.1"/>
    </source>
</evidence>
<accession>A0A177NGU7</accession>
<dbReference type="PROSITE" id="PS51257">
    <property type="entry name" value="PROKAR_LIPOPROTEIN"/>
    <property type="match status" value="1"/>
</dbReference>
<dbReference type="OrthoDB" id="5567595at2"/>
<name>A0A177NGU7_9GAMM</name>
<evidence type="ECO:0008006" key="4">
    <source>
        <dbReference type="Google" id="ProtNLM"/>
    </source>
</evidence>
<gene>
    <name evidence="2" type="ORF">A1355_08300</name>
</gene>
<organism evidence="2 3">
    <name type="scientific">Methylomonas koyamae</name>
    <dbReference type="NCBI Taxonomy" id="702114"/>
    <lineage>
        <taxon>Bacteria</taxon>
        <taxon>Pseudomonadati</taxon>
        <taxon>Pseudomonadota</taxon>
        <taxon>Gammaproteobacteria</taxon>
        <taxon>Methylococcales</taxon>
        <taxon>Methylococcaceae</taxon>
        <taxon>Methylomonas</taxon>
    </lineage>
</organism>
<reference evidence="3" key="1">
    <citation type="submission" date="2016-03" db="EMBL/GenBank/DDBJ databases">
        <authorList>
            <person name="Heylen K."/>
            <person name="De Vos P."/>
            <person name="Vekeman B."/>
        </authorList>
    </citation>
    <scope>NUCLEOTIDE SEQUENCE [LARGE SCALE GENOMIC DNA]</scope>
    <source>
        <strain evidence="3">R-45383</strain>
    </source>
</reference>
<keyword evidence="3" id="KW-1185">Reference proteome</keyword>
<proteinExistence type="predicted"/>
<dbReference type="EMBL" id="LUUK01000179">
    <property type="protein sequence ID" value="OAI17167.1"/>
    <property type="molecule type" value="Genomic_DNA"/>
</dbReference>
<comment type="caution">
    <text evidence="2">The sequence shown here is derived from an EMBL/GenBank/DDBJ whole genome shotgun (WGS) entry which is preliminary data.</text>
</comment>
<feature type="region of interest" description="Disordered" evidence="1">
    <location>
        <begin position="52"/>
        <end position="138"/>
    </location>
</feature>
<dbReference type="Pfam" id="PF06804">
    <property type="entry name" value="Lipoprotein_18"/>
    <property type="match status" value="1"/>
</dbReference>
<protein>
    <recommendedName>
        <fullName evidence="4">Outer membrane protein assembly factor BamC</fullName>
    </recommendedName>
</protein>
<dbReference type="InterPro" id="IPR010653">
    <property type="entry name" value="NlpB/DapX"/>
</dbReference>
<feature type="compositionally biased region" description="Low complexity" evidence="1">
    <location>
        <begin position="81"/>
        <end position="91"/>
    </location>
</feature>
<dbReference type="RefSeq" id="WP_064029674.1">
    <property type="nucleotide sequence ID" value="NZ_LUUK01000179.1"/>
</dbReference>